<dbReference type="RefSeq" id="WP_121364040.1">
    <property type="nucleotide sequence ID" value="NZ_RBXA01000001.1"/>
</dbReference>
<organism evidence="2 3">
    <name type="scientific">Flavobacterium limicola</name>
    <dbReference type="NCBI Taxonomy" id="180441"/>
    <lineage>
        <taxon>Bacteria</taxon>
        <taxon>Pseudomonadati</taxon>
        <taxon>Bacteroidota</taxon>
        <taxon>Flavobacteriia</taxon>
        <taxon>Flavobacteriales</taxon>
        <taxon>Flavobacteriaceae</taxon>
        <taxon>Flavobacterium</taxon>
    </lineage>
</organism>
<protein>
    <submittedName>
        <fullName evidence="2">Gas vesicle protein</fullName>
    </submittedName>
</protein>
<dbReference type="EMBL" id="RBXA01000001">
    <property type="protein sequence ID" value="RKS94807.1"/>
    <property type="molecule type" value="Genomic_DNA"/>
</dbReference>
<dbReference type="PANTHER" id="PTHR35792">
    <property type="entry name" value="GENERAL STRESS PROTEIN"/>
    <property type="match status" value="1"/>
</dbReference>
<dbReference type="OrthoDB" id="598035at2"/>
<dbReference type="PANTHER" id="PTHR35792:SF2">
    <property type="entry name" value="GENERAL STRESS PROTEIN"/>
    <property type="match status" value="1"/>
</dbReference>
<name>A0A495S4P2_9FLAO</name>
<keyword evidence="3" id="KW-1185">Reference proteome</keyword>
<dbReference type="InterPro" id="IPR024623">
    <property type="entry name" value="YtxH"/>
</dbReference>
<reference evidence="2 3" key="1">
    <citation type="submission" date="2018-10" db="EMBL/GenBank/DDBJ databases">
        <title>Genomic Encyclopedia of Archaeal and Bacterial Type Strains, Phase II (KMG-II): from individual species to whole genera.</title>
        <authorList>
            <person name="Goeker M."/>
        </authorList>
    </citation>
    <scope>NUCLEOTIDE SEQUENCE [LARGE SCALE GENOMIC DNA]</scope>
    <source>
        <strain evidence="2 3">DSM 15094</strain>
    </source>
</reference>
<dbReference type="AlphaFoldDB" id="A0A495S4P2"/>
<feature type="transmembrane region" description="Helical" evidence="1">
    <location>
        <begin position="6"/>
        <end position="27"/>
    </location>
</feature>
<keyword evidence="1" id="KW-1133">Transmembrane helix</keyword>
<dbReference type="Proteomes" id="UP000280091">
    <property type="component" value="Unassembled WGS sequence"/>
</dbReference>
<sequence>MSNSTGNTLLAILTGVAIGAGIGILYAPDKGSKTRGKIKDGFDDAKHDLQNKFDTVSSQLNDKLTTAKFDLEESYEDLISNMSHKTEEVISFLEDKLAELKRQNAKFQK</sequence>
<dbReference type="Gene3D" id="1.20.120.20">
    <property type="entry name" value="Apolipoprotein"/>
    <property type="match status" value="1"/>
</dbReference>
<gene>
    <name evidence="2" type="ORF">BC952_0434</name>
</gene>
<keyword evidence="1" id="KW-0472">Membrane</keyword>
<dbReference type="InterPro" id="IPR052928">
    <property type="entry name" value="Desiccation-related_membrane"/>
</dbReference>
<keyword evidence="1" id="KW-0812">Transmembrane</keyword>
<dbReference type="Pfam" id="PF12732">
    <property type="entry name" value="YtxH"/>
    <property type="match status" value="1"/>
</dbReference>
<accession>A0A495S4P2</accession>
<evidence type="ECO:0000313" key="3">
    <source>
        <dbReference type="Proteomes" id="UP000280091"/>
    </source>
</evidence>
<comment type="caution">
    <text evidence="2">The sequence shown here is derived from an EMBL/GenBank/DDBJ whole genome shotgun (WGS) entry which is preliminary data.</text>
</comment>
<evidence type="ECO:0000313" key="2">
    <source>
        <dbReference type="EMBL" id="RKS94807.1"/>
    </source>
</evidence>
<proteinExistence type="predicted"/>
<evidence type="ECO:0000256" key="1">
    <source>
        <dbReference type="SAM" id="Phobius"/>
    </source>
</evidence>